<evidence type="ECO:0000259" key="6">
    <source>
        <dbReference type="PROSITE" id="PS51007"/>
    </source>
</evidence>
<sequence length="320" mass="35511">MKKIVTLLLKVVAVLLAVVGLVLLFVNFRGVPSYEVNIPENIKNVKVEVTPQRVARGEKIALVMCNACHANQDNRLVGKHIDDLPAEFGKAYSLNITQDAEDGIGSWTDGEIMYFLKTGIKRNGQYAPIMPKFPRMADEDLKSIIAYLHSDRFPVQATKGEGHEQEPSLLLKVLTNTVMKPIEPITKPILVPDSTDKVAFGKYIANDLIACYACHSGDLAKADPLHPEKSFGFYGGGIKMPDLEGKIVPTANLTFDEETGIAKKYNEEQFVHAVRFCKKPDGGILRYPMQPHITLTDYEVKAIFAYLKTVPKIKNNVNAL</sequence>
<proteinExistence type="predicted"/>
<evidence type="ECO:0000313" key="8">
    <source>
        <dbReference type="Proteomes" id="UP000251993"/>
    </source>
</evidence>
<dbReference type="AlphaFoldDB" id="A0A344TPJ9"/>
<dbReference type="InterPro" id="IPR036909">
    <property type="entry name" value="Cyt_c-like_dom_sf"/>
</dbReference>
<organism evidence="7 8">
    <name type="scientific">Runella rosea</name>
    <dbReference type="NCBI Taxonomy" id="2259595"/>
    <lineage>
        <taxon>Bacteria</taxon>
        <taxon>Pseudomonadati</taxon>
        <taxon>Bacteroidota</taxon>
        <taxon>Cytophagia</taxon>
        <taxon>Cytophagales</taxon>
        <taxon>Spirosomataceae</taxon>
        <taxon>Runella</taxon>
    </lineage>
</organism>
<evidence type="ECO:0000256" key="2">
    <source>
        <dbReference type="ARBA" id="ARBA00022723"/>
    </source>
</evidence>
<keyword evidence="5" id="KW-0472">Membrane</keyword>
<keyword evidence="1 4" id="KW-0349">Heme</keyword>
<dbReference type="RefSeq" id="WP_114069333.1">
    <property type="nucleotide sequence ID" value="NZ_CP030850.1"/>
</dbReference>
<dbReference type="GO" id="GO:0020037">
    <property type="term" value="F:heme binding"/>
    <property type="evidence" value="ECO:0007669"/>
    <property type="project" value="InterPro"/>
</dbReference>
<dbReference type="KEGG" id="run:DR864_23945"/>
<dbReference type="InterPro" id="IPR051459">
    <property type="entry name" value="Cytochrome_c-type_DH"/>
</dbReference>
<protein>
    <submittedName>
        <fullName evidence="7">Cytochrome c</fullName>
    </submittedName>
</protein>
<dbReference type="Proteomes" id="UP000251993">
    <property type="component" value="Chromosome"/>
</dbReference>
<dbReference type="InterPro" id="IPR009056">
    <property type="entry name" value="Cyt_c-like_dom"/>
</dbReference>
<keyword evidence="2 4" id="KW-0479">Metal-binding</keyword>
<keyword evidence="8" id="KW-1185">Reference proteome</keyword>
<feature type="domain" description="Cytochrome c" evidence="6">
    <location>
        <begin position="52"/>
        <end position="152"/>
    </location>
</feature>
<dbReference type="GO" id="GO:0009055">
    <property type="term" value="F:electron transfer activity"/>
    <property type="evidence" value="ECO:0007669"/>
    <property type="project" value="InterPro"/>
</dbReference>
<keyword evidence="5" id="KW-1133">Transmembrane helix</keyword>
<dbReference type="EMBL" id="CP030850">
    <property type="protein sequence ID" value="AXE20570.1"/>
    <property type="molecule type" value="Genomic_DNA"/>
</dbReference>
<dbReference type="OrthoDB" id="9809720at2"/>
<dbReference type="Pfam" id="PF13442">
    <property type="entry name" value="Cytochrome_CBB3"/>
    <property type="match status" value="1"/>
</dbReference>
<keyword evidence="3 4" id="KW-0408">Iron</keyword>
<accession>A0A344TPJ9</accession>
<evidence type="ECO:0000313" key="7">
    <source>
        <dbReference type="EMBL" id="AXE20570.1"/>
    </source>
</evidence>
<dbReference type="PROSITE" id="PS51007">
    <property type="entry name" value="CYTC"/>
    <property type="match status" value="2"/>
</dbReference>
<evidence type="ECO:0000256" key="1">
    <source>
        <dbReference type="ARBA" id="ARBA00022617"/>
    </source>
</evidence>
<dbReference type="SUPFAM" id="SSF46626">
    <property type="entry name" value="Cytochrome c"/>
    <property type="match status" value="2"/>
</dbReference>
<evidence type="ECO:0000256" key="3">
    <source>
        <dbReference type="ARBA" id="ARBA00023004"/>
    </source>
</evidence>
<dbReference type="PANTHER" id="PTHR35008">
    <property type="entry name" value="BLL4482 PROTEIN-RELATED"/>
    <property type="match status" value="1"/>
</dbReference>
<feature type="domain" description="Cytochrome c" evidence="6">
    <location>
        <begin position="196"/>
        <end position="311"/>
    </location>
</feature>
<dbReference type="GO" id="GO:0046872">
    <property type="term" value="F:metal ion binding"/>
    <property type="evidence" value="ECO:0007669"/>
    <property type="project" value="UniProtKB-KW"/>
</dbReference>
<gene>
    <name evidence="7" type="ORF">DR864_23945</name>
</gene>
<evidence type="ECO:0000256" key="5">
    <source>
        <dbReference type="SAM" id="Phobius"/>
    </source>
</evidence>
<reference evidence="7 8" key="1">
    <citation type="submission" date="2018-07" db="EMBL/GenBank/DDBJ databases">
        <title>Genome sequencing of Runella.</title>
        <authorList>
            <person name="Baek M.-G."/>
            <person name="Yi H."/>
        </authorList>
    </citation>
    <scope>NUCLEOTIDE SEQUENCE [LARGE SCALE GENOMIC DNA]</scope>
    <source>
        <strain evidence="7 8">HYN0085</strain>
    </source>
</reference>
<keyword evidence="5" id="KW-0812">Transmembrane</keyword>
<evidence type="ECO:0000256" key="4">
    <source>
        <dbReference type="PROSITE-ProRule" id="PRU00433"/>
    </source>
</evidence>
<dbReference type="Gene3D" id="1.10.760.10">
    <property type="entry name" value="Cytochrome c-like domain"/>
    <property type="match status" value="2"/>
</dbReference>
<feature type="transmembrane region" description="Helical" evidence="5">
    <location>
        <begin position="7"/>
        <end position="28"/>
    </location>
</feature>
<name>A0A344TPJ9_9BACT</name>
<dbReference type="PANTHER" id="PTHR35008:SF4">
    <property type="entry name" value="BLL4482 PROTEIN"/>
    <property type="match status" value="1"/>
</dbReference>